<dbReference type="Proteomes" id="UP001497457">
    <property type="component" value="Chromosome 15b"/>
</dbReference>
<evidence type="ECO:0000313" key="2">
    <source>
        <dbReference type="EMBL" id="CAL4930140.1"/>
    </source>
</evidence>
<dbReference type="EMBL" id="OZ075125">
    <property type="protein sequence ID" value="CAL4930140.1"/>
    <property type="molecule type" value="Genomic_DNA"/>
</dbReference>
<organism evidence="2 3">
    <name type="scientific">Urochloa decumbens</name>
    <dbReference type="NCBI Taxonomy" id="240449"/>
    <lineage>
        <taxon>Eukaryota</taxon>
        <taxon>Viridiplantae</taxon>
        <taxon>Streptophyta</taxon>
        <taxon>Embryophyta</taxon>
        <taxon>Tracheophyta</taxon>
        <taxon>Spermatophyta</taxon>
        <taxon>Magnoliopsida</taxon>
        <taxon>Liliopsida</taxon>
        <taxon>Poales</taxon>
        <taxon>Poaceae</taxon>
        <taxon>PACMAD clade</taxon>
        <taxon>Panicoideae</taxon>
        <taxon>Panicodae</taxon>
        <taxon>Paniceae</taxon>
        <taxon>Melinidinae</taxon>
        <taxon>Urochloa</taxon>
    </lineage>
</organism>
<evidence type="ECO:0000256" key="1">
    <source>
        <dbReference type="SAM" id="MobiDB-lite"/>
    </source>
</evidence>
<keyword evidence="3" id="KW-1185">Reference proteome</keyword>
<evidence type="ECO:0008006" key="4">
    <source>
        <dbReference type="Google" id="ProtNLM"/>
    </source>
</evidence>
<feature type="region of interest" description="Disordered" evidence="1">
    <location>
        <begin position="61"/>
        <end position="93"/>
    </location>
</feature>
<evidence type="ECO:0000313" key="3">
    <source>
        <dbReference type="Proteomes" id="UP001497457"/>
    </source>
</evidence>
<feature type="compositionally biased region" description="Low complexity" evidence="1">
    <location>
        <begin position="25"/>
        <end position="37"/>
    </location>
</feature>
<dbReference type="Gene3D" id="2.30.30.140">
    <property type="match status" value="1"/>
</dbReference>
<dbReference type="PANTHER" id="PTHR15818">
    <property type="entry name" value="G PATCH AND KOW-CONTAINING"/>
    <property type="match status" value="1"/>
</dbReference>
<proteinExistence type="predicted"/>
<sequence>MEDEKKRLSFSIACKRRPTNPPSAPAAADDVPNPNSNSAPTGLQFEEPALAAACRAFVLDTSTAPDSGDPSSDTPYGLTLRNAADMEEEPPKISPQEFSAALLAGYGWSKGQCVGKSHRNRKEADAKASSQYGDRQLAGKPAFGYNPSEHGPRKSRSGEWIFSATKVTAGNGTAKKRGRDARDTTEEDKNCNASRHKISEKRSRTEDCDKLQWLHSHIRVRVVSKKLGKRLYLMKGKVVDVVSPTACDVVMEDGSEVVQGVGQDMLETVLPRTNGMVLVLYGTHKGVCGRLVEKNSEEETGLVEDADTKAVVRVRYGQMAEYTGDLELPGY</sequence>
<dbReference type="InterPro" id="IPR045166">
    <property type="entry name" value="Spp2-like"/>
</dbReference>
<feature type="region of interest" description="Disordered" evidence="1">
    <location>
        <begin position="170"/>
        <end position="198"/>
    </location>
</feature>
<protein>
    <recommendedName>
        <fullName evidence="4">G-patch domain-containing protein</fullName>
    </recommendedName>
</protein>
<feature type="region of interest" description="Disordered" evidence="1">
    <location>
        <begin position="1"/>
        <end position="43"/>
    </location>
</feature>
<gene>
    <name evidence="2" type="ORF">URODEC1_LOCUS26249</name>
</gene>
<reference evidence="2" key="1">
    <citation type="submission" date="2024-10" db="EMBL/GenBank/DDBJ databases">
        <authorList>
            <person name="Ryan C."/>
        </authorList>
    </citation>
    <scope>NUCLEOTIDE SEQUENCE [LARGE SCALE GENOMIC DNA]</scope>
</reference>
<accession>A0ABC8XNZ7</accession>
<feature type="compositionally biased region" description="Polar residues" evidence="1">
    <location>
        <begin position="61"/>
        <end position="74"/>
    </location>
</feature>
<feature type="region of interest" description="Disordered" evidence="1">
    <location>
        <begin position="117"/>
        <end position="158"/>
    </location>
</feature>
<dbReference type="PANTHER" id="PTHR15818:SF3">
    <property type="entry name" value="KOW DOMAIN-CONTAINING PROTEIN"/>
    <property type="match status" value="1"/>
</dbReference>
<feature type="compositionally biased region" description="Basic and acidic residues" evidence="1">
    <location>
        <begin position="180"/>
        <end position="190"/>
    </location>
</feature>
<name>A0ABC8XNZ7_9POAL</name>
<dbReference type="AlphaFoldDB" id="A0ABC8XNZ7"/>
<dbReference type="Pfam" id="PF25088">
    <property type="entry name" value="GPKOW_C"/>
    <property type="match status" value="1"/>
</dbReference>